<dbReference type="KEGG" id="dae:Dtox_0167"/>
<dbReference type="GO" id="GO:0033281">
    <property type="term" value="C:TAT protein transport complex"/>
    <property type="evidence" value="ECO:0007669"/>
    <property type="project" value="UniProtKB-UniRule"/>
</dbReference>
<dbReference type="PANTHER" id="PTHR30371:SF0">
    <property type="entry name" value="SEC-INDEPENDENT PROTEIN TRANSLOCASE PROTEIN TATC, CHLOROPLASTIC-RELATED"/>
    <property type="match status" value="1"/>
</dbReference>
<organism evidence="6 7">
    <name type="scientific">Desulfofarcimen acetoxidans (strain ATCC 49208 / DSM 771 / KCTC 5769 / VKM B-1644 / 5575)</name>
    <name type="common">Desulfotomaculum acetoxidans</name>
    <dbReference type="NCBI Taxonomy" id="485916"/>
    <lineage>
        <taxon>Bacteria</taxon>
        <taxon>Bacillati</taxon>
        <taxon>Bacillota</taxon>
        <taxon>Clostridia</taxon>
        <taxon>Eubacteriales</taxon>
        <taxon>Peptococcaceae</taxon>
        <taxon>Desulfofarcimen</taxon>
    </lineage>
</organism>
<keyword evidence="5" id="KW-0813">Transport</keyword>
<dbReference type="PANTHER" id="PTHR30371">
    <property type="entry name" value="SEC-INDEPENDENT PROTEIN TRANSLOCASE PROTEIN TATC"/>
    <property type="match status" value="1"/>
</dbReference>
<comment type="function">
    <text evidence="5">Part of the twin-arginine translocation (Tat) system that transports large folded proteins containing a characteristic twin-arginine motif in their signal peptide across membranes.</text>
</comment>
<evidence type="ECO:0000313" key="6">
    <source>
        <dbReference type="EMBL" id="ACV61122.1"/>
    </source>
</evidence>
<dbReference type="GO" id="GO:0065002">
    <property type="term" value="P:intracellular protein transmembrane transport"/>
    <property type="evidence" value="ECO:0007669"/>
    <property type="project" value="TreeGrafter"/>
</dbReference>
<dbReference type="Pfam" id="PF00902">
    <property type="entry name" value="TatC"/>
    <property type="match status" value="1"/>
</dbReference>
<dbReference type="Proteomes" id="UP000002217">
    <property type="component" value="Chromosome"/>
</dbReference>
<dbReference type="AlphaFoldDB" id="C8W2W6"/>
<sequence>MKISEDKELTVVQHLEELRKVLIVSIIATLVMTLVSWFYVEQVLNLLLSPVTFSNHRLVYIGVTEAIMTKIKLAFFLGFITALPVTLWQVWSFLVPALRKIEKIYFTLFIFLSFLLFVTGLLFGFLVVFDLCVKILLHFGGPELDPMLSIGKYISFTVNFLLPFGLIFEMPLASFFLAKLRLINYRVMVKGRKIALLVSIVAASALIASPDIFSVLLMAAPMYLLYELSALIVKLVDWKAARKLGRREKELIAAEL</sequence>
<dbReference type="GO" id="GO:0009977">
    <property type="term" value="F:proton motive force dependent protein transmembrane transporter activity"/>
    <property type="evidence" value="ECO:0007669"/>
    <property type="project" value="TreeGrafter"/>
</dbReference>
<keyword evidence="5" id="KW-0811">Translocation</keyword>
<dbReference type="EMBL" id="CP001720">
    <property type="protein sequence ID" value="ACV61122.1"/>
    <property type="molecule type" value="Genomic_DNA"/>
</dbReference>
<dbReference type="eggNOG" id="COG0805">
    <property type="taxonomic scope" value="Bacteria"/>
</dbReference>
<dbReference type="NCBIfam" id="TIGR00945">
    <property type="entry name" value="tatC"/>
    <property type="match status" value="1"/>
</dbReference>
<dbReference type="HOGENOM" id="CLU_031942_3_3_9"/>
<keyword evidence="3 5" id="KW-1133">Transmembrane helix</keyword>
<feature type="transmembrane region" description="Helical" evidence="5">
    <location>
        <begin position="21"/>
        <end position="40"/>
    </location>
</feature>
<evidence type="ECO:0000256" key="3">
    <source>
        <dbReference type="ARBA" id="ARBA00022989"/>
    </source>
</evidence>
<name>C8W2W6_DESAS</name>
<dbReference type="InterPro" id="IPR002033">
    <property type="entry name" value="TatC"/>
</dbReference>
<keyword evidence="5" id="KW-1003">Cell membrane</keyword>
<protein>
    <recommendedName>
        <fullName evidence="5">Sec-independent protein translocase protein TatC</fullName>
    </recommendedName>
</protein>
<comment type="subunit">
    <text evidence="5">Forms a complex with TatA.</text>
</comment>
<keyword evidence="2 5" id="KW-0812">Transmembrane</keyword>
<dbReference type="GO" id="GO:0043953">
    <property type="term" value="P:protein transport by the Tat complex"/>
    <property type="evidence" value="ECO:0007669"/>
    <property type="project" value="UniProtKB-UniRule"/>
</dbReference>
<comment type="similarity">
    <text evidence="5">Belongs to the TatC family.</text>
</comment>
<evidence type="ECO:0000256" key="4">
    <source>
        <dbReference type="ARBA" id="ARBA00023136"/>
    </source>
</evidence>
<evidence type="ECO:0000256" key="5">
    <source>
        <dbReference type="HAMAP-Rule" id="MF_00902"/>
    </source>
</evidence>
<keyword evidence="4 5" id="KW-0472">Membrane</keyword>
<dbReference type="PRINTS" id="PR01840">
    <property type="entry name" value="TATCFAMILY"/>
</dbReference>
<keyword evidence="5" id="KW-0653">Protein transport</keyword>
<feature type="transmembrane region" description="Helical" evidence="5">
    <location>
        <begin position="160"/>
        <end position="182"/>
    </location>
</feature>
<dbReference type="HAMAP" id="MF_00902">
    <property type="entry name" value="TatC"/>
    <property type="match status" value="1"/>
</dbReference>
<accession>C8W2W6</accession>
<feature type="transmembrane region" description="Helical" evidence="5">
    <location>
        <begin position="194"/>
        <end position="217"/>
    </location>
</feature>
<dbReference type="RefSeq" id="WP_012813574.1">
    <property type="nucleotide sequence ID" value="NC_013216.1"/>
</dbReference>
<comment type="caution">
    <text evidence="5">Lacks conserved residue(s) required for the propagation of feature annotation.</text>
</comment>
<reference evidence="6 7" key="1">
    <citation type="journal article" date="2009" name="Stand. Genomic Sci.">
        <title>Complete genome sequence of Desulfotomaculum acetoxidans type strain (5575).</title>
        <authorList>
            <person name="Spring S."/>
            <person name="Lapidus A."/>
            <person name="Schroder M."/>
            <person name="Gleim D."/>
            <person name="Sims D."/>
            <person name="Meincke L."/>
            <person name="Glavina Del Rio T."/>
            <person name="Tice H."/>
            <person name="Copeland A."/>
            <person name="Cheng J.F."/>
            <person name="Lucas S."/>
            <person name="Chen F."/>
            <person name="Nolan M."/>
            <person name="Bruce D."/>
            <person name="Goodwin L."/>
            <person name="Pitluck S."/>
            <person name="Ivanova N."/>
            <person name="Mavromatis K."/>
            <person name="Mikhailova N."/>
            <person name="Pati A."/>
            <person name="Chen A."/>
            <person name="Palaniappan K."/>
            <person name="Land M."/>
            <person name="Hauser L."/>
            <person name="Chang Y.J."/>
            <person name="Jeffries C.D."/>
            <person name="Chain P."/>
            <person name="Saunders E."/>
            <person name="Brettin T."/>
            <person name="Detter J.C."/>
            <person name="Goker M."/>
            <person name="Bristow J."/>
            <person name="Eisen J.A."/>
            <person name="Markowitz V."/>
            <person name="Hugenholtz P."/>
            <person name="Kyrpides N.C."/>
            <person name="Klenk H.P."/>
            <person name="Han C."/>
        </authorList>
    </citation>
    <scope>NUCLEOTIDE SEQUENCE [LARGE SCALE GENOMIC DNA]</scope>
    <source>
        <strain evidence="7">ATCC 49208 / DSM 771 / VKM B-1644</strain>
    </source>
</reference>
<evidence type="ECO:0000313" key="7">
    <source>
        <dbReference type="Proteomes" id="UP000002217"/>
    </source>
</evidence>
<dbReference type="STRING" id="485916.Dtox_0167"/>
<evidence type="ECO:0000256" key="2">
    <source>
        <dbReference type="ARBA" id="ARBA00022692"/>
    </source>
</evidence>
<keyword evidence="7" id="KW-1185">Reference proteome</keyword>
<evidence type="ECO:0000256" key="1">
    <source>
        <dbReference type="ARBA" id="ARBA00004141"/>
    </source>
</evidence>
<feature type="transmembrane region" description="Helical" evidence="5">
    <location>
        <begin position="73"/>
        <end position="95"/>
    </location>
</feature>
<feature type="transmembrane region" description="Helical" evidence="5">
    <location>
        <begin position="107"/>
        <end position="140"/>
    </location>
</feature>
<proteinExistence type="inferred from homology"/>
<gene>
    <name evidence="5" type="primary">tatC</name>
    <name evidence="6" type="ordered locus">Dtox_0167</name>
</gene>
<comment type="subcellular location">
    <subcellularLocation>
        <location evidence="5">Cell membrane</location>
        <topology evidence="5">Multi-pass membrane protein</topology>
    </subcellularLocation>
    <subcellularLocation>
        <location evidence="1">Membrane</location>
        <topology evidence="1">Multi-pass membrane protein</topology>
    </subcellularLocation>
</comment>